<protein>
    <submittedName>
        <fullName evidence="8">Multicomponent Na+:H+ antiporter subunit E</fullName>
    </submittedName>
</protein>
<dbReference type="EMBL" id="FXBB01000019">
    <property type="protein sequence ID" value="SMG34094.1"/>
    <property type="molecule type" value="Genomic_DNA"/>
</dbReference>
<dbReference type="GO" id="GO:0008324">
    <property type="term" value="F:monoatomic cation transmembrane transporter activity"/>
    <property type="evidence" value="ECO:0007669"/>
    <property type="project" value="InterPro"/>
</dbReference>
<evidence type="ECO:0000256" key="6">
    <source>
        <dbReference type="ARBA" id="ARBA00023136"/>
    </source>
</evidence>
<dbReference type="PANTHER" id="PTHR34584">
    <property type="entry name" value="NA(+)/H(+) ANTIPORTER SUBUNIT E1"/>
    <property type="match status" value="1"/>
</dbReference>
<dbReference type="Pfam" id="PF01899">
    <property type="entry name" value="MNHE"/>
    <property type="match status" value="1"/>
</dbReference>
<keyword evidence="5 7" id="KW-1133">Transmembrane helix</keyword>
<dbReference type="RefSeq" id="WP_085544838.1">
    <property type="nucleotide sequence ID" value="NZ_FXBB01000019.1"/>
</dbReference>
<dbReference type="GO" id="GO:0005886">
    <property type="term" value="C:plasma membrane"/>
    <property type="evidence" value="ECO:0007669"/>
    <property type="project" value="UniProtKB-SubCell"/>
</dbReference>
<dbReference type="PANTHER" id="PTHR34584:SF1">
    <property type="entry name" value="NA(+)_H(+) ANTIPORTER SUBUNIT E1"/>
    <property type="match status" value="1"/>
</dbReference>
<keyword evidence="9" id="KW-1185">Reference proteome</keyword>
<evidence type="ECO:0000256" key="7">
    <source>
        <dbReference type="SAM" id="Phobius"/>
    </source>
</evidence>
<keyword evidence="6 7" id="KW-0472">Membrane</keyword>
<proteinExistence type="inferred from homology"/>
<dbReference type="InterPro" id="IPR002758">
    <property type="entry name" value="Cation_antiport_E"/>
</dbReference>
<name>A0A1X7JZY3_9BACT</name>
<reference evidence="9" key="1">
    <citation type="submission" date="2017-04" db="EMBL/GenBank/DDBJ databases">
        <authorList>
            <person name="Varghese N."/>
            <person name="Submissions S."/>
        </authorList>
    </citation>
    <scope>NUCLEOTIDE SEQUENCE [LARGE SCALE GENOMIC DNA]</scope>
    <source>
        <strain evidence="9">USBA 82</strain>
    </source>
</reference>
<evidence type="ECO:0000256" key="2">
    <source>
        <dbReference type="ARBA" id="ARBA00006228"/>
    </source>
</evidence>
<gene>
    <name evidence="8" type="ORF">SAMN06275492_11932</name>
</gene>
<dbReference type="PIRSF" id="PIRSF019239">
    <property type="entry name" value="MrpE"/>
    <property type="match status" value="1"/>
</dbReference>
<evidence type="ECO:0000313" key="8">
    <source>
        <dbReference type="EMBL" id="SMG34094.1"/>
    </source>
</evidence>
<keyword evidence="4 7" id="KW-0812">Transmembrane</keyword>
<dbReference type="AlphaFoldDB" id="A0A1X7JZY3"/>
<accession>A0A1X7JZY3</accession>
<comment type="subcellular location">
    <subcellularLocation>
        <location evidence="1">Cell membrane</location>
        <topology evidence="1">Multi-pass membrane protein</topology>
    </subcellularLocation>
</comment>
<feature type="transmembrane region" description="Helical" evidence="7">
    <location>
        <begin position="12"/>
        <end position="45"/>
    </location>
</feature>
<sequence length="172" mass="19013">MSTQAKMTGLFSSLLILWIALTGRIDLPFILVGAIISALVVRVVWKTFFSGVHDFPLGDHVWKGINWIPLLCFVPCFFFDLIKSTWDVSILALRPNLSLAPAIIQTQSGLTSKTALVLLANQITLTPGTLTLDADISHHKLYIHVLTINDQEIDGIKDQIHQLEARIEGITG</sequence>
<evidence type="ECO:0000256" key="1">
    <source>
        <dbReference type="ARBA" id="ARBA00004651"/>
    </source>
</evidence>
<dbReference type="Proteomes" id="UP000193355">
    <property type="component" value="Unassembled WGS sequence"/>
</dbReference>
<dbReference type="OrthoDB" id="9807187at2"/>
<evidence type="ECO:0000313" key="9">
    <source>
        <dbReference type="Proteomes" id="UP000193355"/>
    </source>
</evidence>
<evidence type="ECO:0000256" key="3">
    <source>
        <dbReference type="ARBA" id="ARBA00022475"/>
    </source>
</evidence>
<evidence type="ECO:0000256" key="5">
    <source>
        <dbReference type="ARBA" id="ARBA00022989"/>
    </source>
</evidence>
<organism evidence="8 9">
    <name type="scientific">Dethiosulfovibrio salsuginis</name>
    <dbReference type="NCBI Taxonomy" id="561720"/>
    <lineage>
        <taxon>Bacteria</taxon>
        <taxon>Thermotogati</taxon>
        <taxon>Synergistota</taxon>
        <taxon>Synergistia</taxon>
        <taxon>Synergistales</taxon>
        <taxon>Dethiosulfovibrionaceae</taxon>
        <taxon>Dethiosulfovibrio</taxon>
    </lineage>
</organism>
<evidence type="ECO:0000256" key="4">
    <source>
        <dbReference type="ARBA" id="ARBA00022692"/>
    </source>
</evidence>
<comment type="similarity">
    <text evidence="2">Belongs to the CPA3 antiporters (TC 2.A.63) subunit E family.</text>
</comment>
<keyword evidence="3" id="KW-1003">Cell membrane</keyword>
<dbReference type="STRING" id="561720.SAMN06275492_11932"/>